<reference evidence="2 3" key="1">
    <citation type="submission" date="2023-08" db="EMBL/GenBank/DDBJ databases">
        <authorList>
            <person name="Palmer J.M."/>
        </authorList>
    </citation>
    <scope>NUCLEOTIDE SEQUENCE [LARGE SCALE GENOMIC DNA]</scope>
    <source>
        <strain evidence="2 3">TWF481</strain>
    </source>
</reference>
<accession>A0AAV9VPR2</accession>
<evidence type="ECO:0000313" key="2">
    <source>
        <dbReference type="EMBL" id="KAK6495245.1"/>
    </source>
</evidence>
<keyword evidence="1" id="KW-0472">Membrane</keyword>
<organism evidence="2 3">
    <name type="scientific">Arthrobotrys musiformis</name>
    <dbReference type="NCBI Taxonomy" id="47236"/>
    <lineage>
        <taxon>Eukaryota</taxon>
        <taxon>Fungi</taxon>
        <taxon>Dikarya</taxon>
        <taxon>Ascomycota</taxon>
        <taxon>Pezizomycotina</taxon>
        <taxon>Orbiliomycetes</taxon>
        <taxon>Orbiliales</taxon>
        <taxon>Orbiliaceae</taxon>
        <taxon>Arthrobotrys</taxon>
    </lineage>
</organism>
<keyword evidence="1" id="KW-1133">Transmembrane helix</keyword>
<dbReference type="AlphaFoldDB" id="A0AAV9VPR2"/>
<dbReference type="Proteomes" id="UP001370758">
    <property type="component" value="Unassembled WGS sequence"/>
</dbReference>
<proteinExistence type="predicted"/>
<protein>
    <submittedName>
        <fullName evidence="2">Uncharacterized protein</fullName>
    </submittedName>
</protein>
<sequence>MSAMTMEAELQRIRELYDPRRDSTDIFARQYRQHIHDDYEDMVIVDSSGARGAIPDALPLYSLKVPMKSKNSSTESASRQQYDQGIQFSEEERRLHFDPSYRPHRRLIRTGYAATILFGISSVLSTIAFSIIILGKPHVRFYARIVETALVATGVGTYLLRALVNWRVREALGRALGKGDKWGCDEHAECIEQRYRLYGSRGLEMALAGLAVLTTSLCVVSWVVKF</sequence>
<feature type="transmembrane region" description="Helical" evidence="1">
    <location>
        <begin position="141"/>
        <end position="160"/>
    </location>
</feature>
<feature type="transmembrane region" description="Helical" evidence="1">
    <location>
        <begin position="112"/>
        <end position="135"/>
    </location>
</feature>
<feature type="transmembrane region" description="Helical" evidence="1">
    <location>
        <begin position="203"/>
        <end position="224"/>
    </location>
</feature>
<comment type="caution">
    <text evidence="2">The sequence shown here is derived from an EMBL/GenBank/DDBJ whole genome shotgun (WGS) entry which is preliminary data.</text>
</comment>
<evidence type="ECO:0000313" key="3">
    <source>
        <dbReference type="Proteomes" id="UP001370758"/>
    </source>
</evidence>
<gene>
    <name evidence="2" type="ORF">TWF481_003271</name>
</gene>
<name>A0AAV9VPR2_9PEZI</name>
<evidence type="ECO:0000256" key="1">
    <source>
        <dbReference type="SAM" id="Phobius"/>
    </source>
</evidence>
<keyword evidence="3" id="KW-1185">Reference proteome</keyword>
<dbReference type="EMBL" id="JAVHJL010000013">
    <property type="protein sequence ID" value="KAK6495245.1"/>
    <property type="molecule type" value="Genomic_DNA"/>
</dbReference>
<keyword evidence="1" id="KW-0812">Transmembrane</keyword>